<sequence length="221" mass="23741">MEHVRIATFDVREGLVAQVAEPLQGPGGLIEIFSGEPGFRTYALIEVDPVTCISVSVWESHEEAEHATNQAAEWVATHMGHRVHRTNNVVGDALFWVGVASEGDASAPLSAEDAKKMNHVRIATYEVVEGVASQVAEVVRAPGGMVDIWKAEPGFRGYTLIEIDPLTLVSVSVWETHDEAEHATRQAAEWVVTHLGSRVHRTANAVGDAVFWVGAGGSSAA</sequence>
<dbReference type="SUPFAM" id="SSF54909">
    <property type="entry name" value="Dimeric alpha+beta barrel"/>
    <property type="match status" value="2"/>
</dbReference>
<evidence type="ECO:0000313" key="1">
    <source>
        <dbReference type="EMBL" id="CAB4852006.1"/>
    </source>
</evidence>
<dbReference type="EMBL" id="CAFBPU010000008">
    <property type="protein sequence ID" value="CAB5026052.1"/>
    <property type="molecule type" value="Genomic_DNA"/>
</dbReference>
<dbReference type="InterPro" id="IPR011008">
    <property type="entry name" value="Dimeric_a/b-barrel"/>
</dbReference>
<dbReference type="AlphaFoldDB" id="A0A6J7RB80"/>
<accession>A0A6J7RB80</accession>
<dbReference type="EMBL" id="CAFBND010000105">
    <property type="protein sequence ID" value="CAB4955304.1"/>
    <property type="molecule type" value="Genomic_DNA"/>
</dbReference>
<dbReference type="EMBL" id="CAFBIZ010000218">
    <property type="protein sequence ID" value="CAB4852006.1"/>
    <property type="molecule type" value="Genomic_DNA"/>
</dbReference>
<protein>
    <submittedName>
        <fullName evidence="3">Unannotated protein</fullName>
    </submittedName>
</protein>
<evidence type="ECO:0000313" key="3">
    <source>
        <dbReference type="EMBL" id="CAB5026052.1"/>
    </source>
</evidence>
<reference evidence="3" key="1">
    <citation type="submission" date="2020-05" db="EMBL/GenBank/DDBJ databases">
        <authorList>
            <person name="Chiriac C."/>
            <person name="Salcher M."/>
            <person name="Ghai R."/>
            <person name="Kavagutti S V."/>
        </authorList>
    </citation>
    <scope>NUCLEOTIDE SEQUENCE</scope>
</reference>
<proteinExistence type="predicted"/>
<organism evidence="3">
    <name type="scientific">freshwater metagenome</name>
    <dbReference type="NCBI Taxonomy" id="449393"/>
    <lineage>
        <taxon>unclassified sequences</taxon>
        <taxon>metagenomes</taxon>
        <taxon>ecological metagenomes</taxon>
    </lineage>
</organism>
<name>A0A6J7RB80_9ZZZZ</name>
<gene>
    <name evidence="1" type="ORF">UFOPK3268_01466</name>
    <name evidence="2" type="ORF">UFOPK3752_01924</name>
    <name evidence="3" type="ORF">UFOPK4150_00553</name>
</gene>
<evidence type="ECO:0000313" key="2">
    <source>
        <dbReference type="EMBL" id="CAB4955304.1"/>
    </source>
</evidence>